<protein>
    <recommendedName>
        <fullName evidence="8">DUF659 domain-containing protein</fullName>
    </recommendedName>
</protein>
<evidence type="ECO:0000313" key="7">
    <source>
        <dbReference type="Proteomes" id="UP000219338"/>
    </source>
</evidence>
<accession>A0A284RKJ7</accession>
<evidence type="ECO:0000313" key="6">
    <source>
        <dbReference type="EMBL" id="SJL09288.1"/>
    </source>
</evidence>
<reference evidence="7" key="1">
    <citation type="journal article" date="2017" name="Nat. Ecol. Evol.">
        <title>Genome expansion and lineage-specific genetic innovations in the forest pathogenic fungi Armillaria.</title>
        <authorList>
            <person name="Sipos G."/>
            <person name="Prasanna A.N."/>
            <person name="Walter M.C."/>
            <person name="O'Connor E."/>
            <person name="Balint B."/>
            <person name="Krizsan K."/>
            <person name="Kiss B."/>
            <person name="Hess J."/>
            <person name="Varga T."/>
            <person name="Slot J."/>
            <person name="Riley R."/>
            <person name="Boka B."/>
            <person name="Rigling D."/>
            <person name="Barry K."/>
            <person name="Lee J."/>
            <person name="Mihaltcheva S."/>
            <person name="LaButti K."/>
            <person name="Lipzen A."/>
            <person name="Waldron R."/>
            <person name="Moloney N.M."/>
            <person name="Sperisen C."/>
            <person name="Kredics L."/>
            <person name="Vagvoelgyi C."/>
            <person name="Patrignani A."/>
            <person name="Fitzpatrick D."/>
            <person name="Nagy I."/>
            <person name="Doyle S."/>
            <person name="Anderson J.B."/>
            <person name="Grigoriev I.V."/>
            <person name="Gueldener U."/>
            <person name="Muensterkoetter M."/>
            <person name="Nagy L.G."/>
        </authorList>
    </citation>
    <scope>NUCLEOTIDE SEQUENCE [LARGE SCALE GENOMIC DNA]</scope>
    <source>
        <strain evidence="7">C18/9</strain>
    </source>
</reference>
<dbReference type="OrthoDB" id="3247971at2759"/>
<dbReference type="PANTHER" id="PTHR46481:SF10">
    <property type="entry name" value="ZINC FINGER BED DOMAIN-CONTAINING PROTEIN 39"/>
    <property type="match status" value="1"/>
</dbReference>
<evidence type="ECO:0000256" key="4">
    <source>
        <dbReference type="ARBA" id="ARBA00022833"/>
    </source>
</evidence>
<evidence type="ECO:0000256" key="5">
    <source>
        <dbReference type="ARBA" id="ARBA00023242"/>
    </source>
</evidence>
<name>A0A284RKJ7_ARMOS</name>
<keyword evidence="7" id="KW-1185">Reference proteome</keyword>
<dbReference type="GO" id="GO:0008270">
    <property type="term" value="F:zinc ion binding"/>
    <property type="evidence" value="ECO:0007669"/>
    <property type="project" value="UniProtKB-KW"/>
</dbReference>
<keyword evidence="3" id="KW-0863">Zinc-finger</keyword>
<proteinExistence type="predicted"/>
<evidence type="ECO:0000256" key="2">
    <source>
        <dbReference type="ARBA" id="ARBA00022723"/>
    </source>
</evidence>
<dbReference type="InterPro" id="IPR052035">
    <property type="entry name" value="ZnF_BED_domain_contain"/>
</dbReference>
<evidence type="ECO:0000256" key="1">
    <source>
        <dbReference type="ARBA" id="ARBA00004123"/>
    </source>
</evidence>
<keyword evidence="2" id="KW-0479">Metal-binding</keyword>
<dbReference type="Proteomes" id="UP000219338">
    <property type="component" value="Unassembled WGS sequence"/>
</dbReference>
<evidence type="ECO:0000256" key="3">
    <source>
        <dbReference type="ARBA" id="ARBA00022771"/>
    </source>
</evidence>
<keyword evidence="4" id="KW-0862">Zinc</keyword>
<evidence type="ECO:0008006" key="8">
    <source>
        <dbReference type="Google" id="ProtNLM"/>
    </source>
</evidence>
<dbReference type="AlphaFoldDB" id="A0A284RKJ7"/>
<dbReference type="PANTHER" id="PTHR46481">
    <property type="entry name" value="ZINC FINGER BED DOMAIN-CONTAINING PROTEIN 4"/>
    <property type="match status" value="1"/>
</dbReference>
<organism evidence="6 7">
    <name type="scientific">Armillaria ostoyae</name>
    <name type="common">Armillaria root rot fungus</name>
    <dbReference type="NCBI Taxonomy" id="47428"/>
    <lineage>
        <taxon>Eukaryota</taxon>
        <taxon>Fungi</taxon>
        <taxon>Dikarya</taxon>
        <taxon>Basidiomycota</taxon>
        <taxon>Agaricomycotina</taxon>
        <taxon>Agaricomycetes</taxon>
        <taxon>Agaricomycetidae</taxon>
        <taxon>Agaricales</taxon>
        <taxon>Marasmiineae</taxon>
        <taxon>Physalacriaceae</taxon>
        <taxon>Armillaria</taxon>
    </lineage>
</organism>
<dbReference type="GO" id="GO:0005634">
    <property type="term" value="C:nucleus"/>
    <property type="evidence" value="ECO:0007669"/>
    <property type="project" value="UniProtKB-SubCell"/>
</dbReference>
<keyword evidence="5" id="KW-0539">Nucleus</keyword>
<sequence length="273" mass="30579">MAQMVALTCQHQNSTVAVINIDEDESVTGVDAEDVAQQSEDEDDNLVHENTSEAKEAWEKKLGAYFGFDINVKVHCAFHDNSMPNLIQHVCSCKDPDDDNEPQLAKHVKWVVQHHCPYAIVKDEVYLEILCMFNKDVKAFSADTLSCDVKDMYSMVKLQVATMLQNVRGCIHIAQDGWAAPQKKSLLRLVAVWVANGKMQVLTLDMVHLKSHTGLNLAETICKTLCEFGIIDKLLSLPGDNTLSNVTMACCLKRPWQASQQPHCWSHNLCHVC</sequence>
<dbReference type="EMBL" id="FUEG01000010">
    <property type="protein sequence ID" value="SJL09288.1"/>
    <property type="molecule type" value="Genomic_DNA"/>
</dbReference>
<dbReference type="OMA" id="YLEILCM"/>
<dbReference type="STRING" id="47428.A0A284RKJ7"/>
<gene>
    <name evidence="6" type="ORF">ARMOST_12665</name>
</gene>
<comment type="subcellular location">
    <subcellularLocation>
        <location evidence="1">Nucleus</location>
    </subcellularLocation>
</comment>